<proteinExistence type="predicted"/>
<reference evidence="3" key="1">
    <citation type="submission" date="2020-10" db="EMBL/GenBank/DDBJ databases">
        <authorList>
            <person name="Gilroy R."/>
        </authorList>
    </citation>
    <scope>NUCLEOTIDE SEQUENCE</scope>
    <source>
        <strain evidence="3">17073</strain>
    </source>
</reference>
<dbReference type="InterPro" id="IPR000415">
    <property type="entry name" value="Nitroreductase-like"/>
</dbReference>
<name>A0A9D1IK81_9BACT</name>
<keyword evidence="1" id="KW-0732">Signal</keyword>
<dbReference type="Gene3D" id="3.40.109.10">
    <property type="entry name" value="NADH Oxidase"/>
    <property type="match status" value="1"/>
</dbReference>
<dbReference type="InterPro" id="IPR029479">
    <property type="entry name" value="Nitroreductase"/>
</dbReference>
<sequence>MKKTAKIATCIIGAIAIAAVSAGITYKIAASPDSAGKSDALDVILTRTSIRDYQQGKPIESGKIDTLLRAGMAAPTAVNKQPWSFIVVDRPELLKALADSLPNASMTAKAAAAIVVCGDMTKTLEGEAAEFWIQDTSAASENILLAAHAMGLGAVWTGVYPDKGRIRIISETLSLPSHIVPLCLIPVGYPAKAQEPKDKWKPENVHYNGWTD</sequence>
<dbReference type="Pfam" id="PF00881">
    <property type="entry name" value="Nitroreductase"/>
    <property type="match status" value="1"/>
</dbReference>
<evidence type="ECO:0000313" key="3">
    <source>
        <dbReference type="EMBL" id="HIU38106.1"/>
    </source>
</evidence>
<dbReference type="PANTHER" id="PTHR23026">
    <property type="entry name" value="NADPH NITROREDUCTASE"/>
    <property type="match status" value="1"/>
</dbReference>
<evidence type="ECO:0000313" key="4">
    <source>
        <dbReference type="Proteomes" id="UP000824076"/>
    </source>
</evidence>
<evidence type="ECO:0000256" key="1">
    <source>
        <dbReference type="SAM" id="SignalP"/>
    </source>
</evidence>
<protein>
    <submittedName>
        <fullName evidence="3">Nitroreductase family protein</fullName>
    </submittedName>
</protein>
<dbReference type="PANTHER" id="PTHR23026:SF123">
    <property type="entry name" value="NAD(P)H NITROREDUCTASE RV3131-RELATED"/>
    <property type="match status" value="1"/>
</dbReference>
<reference evidence="3" key="2">
    <citation type="journal article" date="2021" name="PeerJ">
        <title>Extensive microbial diversity within the chicken gut microbiome revealed by metagenomics and culture.</title>
        <authorList>
            <person name="Gilroy R."/>
            <person name="Ravi A."/>
            <person name="Getino M."/>
            <person name="Pursley I."/>
            <person name="Horton D.L."/>
            <person name="Alikhan N.F."/>
            <person name="Baker D."/>
            <person name="Gharbi K."/>
            <person name="Hall N."/>
            <person name="Watson M."/>
            <person name="Adriaenssens E.M."/>
            <person name="Foster-Nyarko E."/>
            <person name="Jarju S."/>
            <person name="Secka A."/>
            <person name="Antonio M."/>
            <person name="Oren A."/>
            <person name="Chaudhuri R.R."/>
            <person name="La Ragione R."/>
            <person name="Hildebrand F."/>
            <person name="Pallen M.J."/>
        </authorList>
    </citation>
    <scope>NUCLEOTIDE SEQUENCE</scope>
    <source>
        <strain evidence="3">17073</strain>
    </source>
</reference>
<dbReference type="EMBL" id="DVMS01000010">
    <property type="protein sequence ID" value="HIU38106.1"/>
    <property type="molecule type" value="Genomic_DNA"/>
</dbReference>
<feature type="domain" description="Nitroreductase" evidence="2">
    <location>
        <begin position="44"/>
        <end position="189"/>
    </location>
</feature>
<comment type="caution">
    <text evidence="3">The sequence shown here is derived from an EMBL/GenBank/DDBJ whole genome shotgun (WGS) entry which is preliminary data.</text>
</comment>
<accession>A0A9D1IK81</accession>
<feature type="signal peptide" evidence="1">
    <location>
        <begin position="1"/>
        <end position="29"/>
    </location>
</feature>
<dbReference type="InterPro" id="IPR050627">
    <property type="entry name" value="Nitroreductase/BluB"/>
</dbReference>
<dbReference type="GO" id="GO:0016491">
    <property type="term" value="F:oxidoreductase activity"/>
    <property type="evidence" value="ECO:0007669"/>
    <property type="project" value="InterPro"/>
</dbReference>
<evidence type="ECO:0000259" key="2">
    <source>
        <dbReference type="Pfam" id="PF00881"/>
    </source>
</evidence>
<dbReference type="Proteomes" id="UP000824076">
    <property type="component" value="Unassembled WGS sequence"/>
</dbReference>
<feature type="chain" id="PRO_5038690709" evidence="1">
    <location>
        <begin position="30"/>
        <end position="212"/>
    </location>
</feature>
<dbReference type="AlphaFoldDB" id="A0A9D1IK81"/>
<organism evidence="3 4">
    <name type="scientific">Candidatus Limisoma intestinavium</name>
    <dbReference type="NCBI Taxonomy" id="2840856"/>
    <lineage>
        <taxon>Bacteria</taxon>
        <taxon>Pseudomonadati</taxon>
        <taxon>Bacteroidota</taxon>
        <taxon>Bacteroidia</taxon>
        <taxon>Bacteroidales</taxon>
        <taxon>Candidatus Limisoma</taxon>
    </lineage>
</organism>
<dbReference type="SUPFAM" id="SSF55469">
    <property type="entry name" value="FMN-dependent nitroreductase-like"/>
    <property type="match status" value="1"/>
</dbReference>
<dbReference type="CDD" id="cd02150">
    <property type="entry name" value="nitroreductase"/>
    <property type="match status" value="1"/>
</dbReference>
<gene>
    <name evidence="3" type="ORF">IAD18_00365</name>
</gene>